<evidence type="ECO:0000313" key="1">
    <source>
        <dbReference type="EMBL" id="OQM42156.1"/>
    </source>
</evidence>
<evidence type="ECO:0000313" key="2">
    <source>
        <dbReference type="Proteomes" id="UP000192573"/>
    </source>
</evidence>
<accession>A0A1V8P0F2</accession>
<dbReference type="AlphaFoldDB" id="A0A1V8P0F2"/>
<gene>
    <name evidence="1" type="ORF">BZK42_11525</name>
</gene>
<comment type="caution">
    <text evidence="1">The sequence shown here is derived from an EMBL/GenBank/DDBJ whole genome shotgun (WGS) entry which is preliminary data.</text>
</comment>
<dbReference type="RefSeq" id="WP_080859188.1">
    <property type="nucleotide sequence ID" value="NZ_CP077405.1"/>
</dbReference>
<dbReference type="EMBL" id="NAEW01000004">
    <property type="protein sequence ID" value="OQM42156.1"/>
    <property type="molecule type" value="Genomic_DNA"/>
</dbReference>
<reference evidence="1 2" key="1">
    <citation type="submission" date="2017-03" db="EMBL/GenBank/DDBJ databases">
        <authorList>
            <person name="Afonso C.L."/>
            <person name="Miller P.J."/>
            <person name="Scott M.A."/>
            <person name="Spackman E."/>
            <person name="Goraichik I."/>
            <person name="Dimitrov K.M."/>
            <person name="Suarez D.L."/>
            <person name="Swayne D.E."/>
        </authorList>
    </citation>
    <scope>NUCLEOTIDE SEQUENCE [LARGE SCALE GENOMIC DNA]</scope>
    <source>
        <strain evidence="1 2">ATCC 51113</strain>
    </source>
</reference>
<proteinExistence type="predicted"/>
<dbReference type="Proteomes" id="UP000192573">
    <property type="component" value="Unassembled WGS sequence"/>
</dbReference>
<sequence>MSIQAMTFVQVAKAVGLTREQLYITLRANGIIESVGFERVYQRRDGAIQSYMSERYDGEFIINSACGKRDQKNRIVPDQMLDSRVIIVLKALPQIG</sequence>
<name>A0A1V8P0F2_CITBR</name>
<protein>
    <submittedName>
        <fullName evidence="1">Uncharacterized protein</fullName>
    </submittedName>
</protein>
<organism evidence="1 2">
    <name type="scientific">Citrobacter braakii</name>
    <dbReference type="NCBI Taxonomy" id="57706"/>
    <lineage>
        <taxon>Bacteria</taxon>
        <taxon>Pseudomonadati</taxon>
        <taxon>Pseudomonadota</taxon>
        <taxon>Gammaproteobacteria</taxon>
        <taxon>Enterobacterales</taxon>
        <taxon>Enterobacteriaceae</taxon>
        <taxon>Citrobacter</taxon>
        <taxon>Citrobacter freundii complex</taxon>
    </lineage>
</organism>